<proteinExistence type="predicted"/>
<dbReference type="AlphaFoldDB" id="A0AAN8EER0"/>
<comment type="caution">
    <text evidence="2">The sequence shown here is derived from an EMBL/GenBank/DDBJ whole genome shotgun (WGS) entry which is preliminary data.</text>
</comment>
<dbReference type="Proteomes" id="UP001316803">
    <property type="component" value="Unassembled WGS sequence"/>
</dbReference>
<accession>A0AAN8EER0</accession>
<name>A0AAN8EER0_9EURO</name>
<reference evidence="2 3" key="1">
    <citation type="submission" date="2022-12" db="EMBL/GenBank/DDBJ databases">
        <title>Genomic features and morphological characterization of a novel Knufia sp. strain isolated from spacecraft assembly facility.</title>
        <authorList>
            <person name="Teixeira M."/>
            <person name="Chander A.M."/>
            <person name="Stajich J.E."/>
            <person name="Venkateswaran K."/>
        </authorList>
    </citation>
    <scope>NUCLEOTIDE SEQUENCE [LARGE SCALE GENOMIC DNA]</scope>
    <source>
        <strain evidence="2 3">FJI-L2-BK-P2</strain>
    </source>
</reference>
<gene>
    <name evidence="2" type="ORF">OHC33_005190</name>
</gene>
<keyword evidence="3" id="KW-1185">Reference proteome</keyword>
<sequence length="141" mass="16346">MSNLADLPPEVMTMVLEHLVSDIPGYWGTFTDINNFLRASRYSLQVARIVYFGMCNGTDDSDDFAERSKGWKWKVATSFVMVDAEMKRRSEKRDTDNEQRQPTKPHIEAAYFKLDACTPRAPIESLDKRLARHVMCNEERH</sequence>
<evidence type="ECO:0008006" key="4">
    <source>
        <dbReference type="Google" id="ProtNLM"/>
    </source>
</evidence>
<protein>
    <recommendedName>
        <fullName evidence="4">F-box domain-containing protein</fullName>
    </recommendedName>
</protein>
<organism evidence="2 3">
    <name type="scientific">Knufia fluminis</name>
    <dbReference type="NCBI Taxonomy" id="191047"/>
    <lineage>
        <taxon>Eukaryota</taxon>
        <taxon>Fungi</taxon>
        <taxon>Dikarya</taxon>
        <taxon>Ascomycota</taxon>
        <taxon>Pezizomycotina</taxon>
        <taxon>Eurotiomycetes</taxon>
        <taxon>Chaetothyriomycetidae</taxon>
        <taxon>Chaetothyriales</taxon>
        <taxon>Trichomeriaceae</taxon>
        <taxon>Knufia</taxon>
    </lineage>
</organism>
<evidence type="ECO:0000313" key="2">
    <source>
        <dbReference type="EMBL" id="KAK5953919.1"/>
    </source>
</evidence>
<feature type="region of interest" description="Disordered" evidence="1">
    <location>
        <begin position="86"/>
        <end position="105"/>
    </location>
</feature>
<evidence type="ECO:0000256" key="1">
    <source>
        <dbReference type="SAM" id="MobiDB-lite"/>
    </source>
</evidence>
<dbReference type="EMBL" id="JAKLMC020000010">
    <property type="protein sequence ID" value="KAK5953919.1"/>
    <property type="molecule type" value="Genomic_DNA"/>
</dbReference>
<evidence type="ECO:0000313" key="3">
    <source>
        <dbReference type="Proteomes" id="UP001316803"/>
    </source>
</evidence>